<evidence type="ECO:0000313" key="5">
    <source>
        <dbReference type="EMBL" id="CAC5408344.1"/>
    </source>
</evidence>
<name>A0A6J8DMG3_MYTCO</name>
<keyword evidence="3" id="KW-0732">Signal</keyword>
<dbReference type="Proteomes" id="UP000507470">
    <property type="component" value="Unassembled WGS sequence"/>
</dbReference>
<dbReference type="Pfam" id="PF00386">
    <property type="entry name" value="C1q"/>
    <property type="match status" value="1"/>
</dbReference>
<accession>A0A6J8DMG3</accession>
<dbReference type="SUPFAM" id="SSF49842">
    <property type="entry name" value="TNF-like"/>
    <property type="match status" value="1"/>
</dbReference>
<dbReference type="InterPro" id="IPR050822">
    <property type="entry name" value="Cerebellin_Synaptic_Org"/>
</dbReference>
<dbReference type="SMART" id="SM00110">
    <property type="entry name" value="C1Q"/>
    <property type="match status" value="1"/>
</dbReference>
<organism evidence="5 6">
    <name type="scientific">Mytilus coruscus</name>
    <name type="common">Sea mussel</name>
    <dbReference type="NCBI Taxonomy" id="42192"/>
    <lineage>
        <taxon>Eukaryota</taxon>
        <taxon>Metazoa</taxon>
        <taxon>Spiralia</taxon>
        <taxon>Lophotrochozoa</taxon>
        <taxon>Mollusca</taxon>
        <taxon>Bivalvia</taxon>
        <taxon>Autobranchia</taxon>
        <taxon>Pteriomorphia</taxon>
        <taxon>Mytilida</taxon>
        <taxon>Mytiloidea</taxon>
        <taxon>Mytilidae</taxon>
        <taxon>Mytilinae</taxon>
        <taxon>Mytilus</taxon>
    </lineage>
</organism>
<dbReference type="PANTHER" id="PTHR22923:SF116">
    <property type="entry name" value="C1Q DOMAIN-CONTAINING PROTEIN"/>
    <property type="match status" value="1"/>
</dbReference>
<evidence type="ECO:0000256" key="3">
    <source>
        <dbReference type="ARBA" id="ARBA00022729"/>
    </source>
</evidence>
<evidence type="ECO:0000313" key="6">
    <source>
        <dbReference type="Proteomes" id="UP000507470"/>
    </source>
</evidence>
<proteinExistence type="predicted"/>
<dbReference type="EMBL" id="CACVKT020007531">
    <property type="protein sequence ID" value="CAC5408344.1"/>
    <property type="molecule type" value="Genomic_DNA"/>
</dbReference>
<dbReference type="PANTHER" id="PTHR22923">
    <property type="entry name" value="CEREBELLIN-RELATED"/>
    <property type="match status" value="1"/>
</dbReference>
<comment type="subcellular location">
    <subcellularLocation>
        <location evidence="1">Secreted</location>
    </subcellularLocation>
</comment>
<dbReference type="PRINTS" id="PR00007">
    <property type="entry name" value="COMPLEMNTC1Q"/>
</dbReference>
<keyword evidence="2" id="KW-0964">Secreted</keyword>
<evidence type="ECO:0000256" key="1">
    <source>
        <dbReference type="ARBA" id="ARBA00004613"/>
    </source>
</evidence>
<gene>
    <name evidence="5" type="ORF">MCOR_41748</name>
</gene>
<dbReference type="InterPro" id="IPR001073">
    <property type="entry name" value="C1q_dom"/>
</dbReference>
<dbReference type="PROSITE" id="PS50871">
    <property type="entry name" value="C1Q"/>
    <property type="match status" value="1"/>
</dbReference>
<evidence type="ECO:0000256" key="2">
    <source>
        <dbReference type="ARBA" id="ARBA00022525"/>
    </source>
</evidence>
<evidence type="ECO:0000259" key="4">
    <source>
        <dbReference type="PROSITE" id="PS50871"/>
    </source>
</evidence>
<reference evidence="5 6" key="1">
    <citation type="submission" date="2020-06" db="EMBL/GenBank/DDBJ databases">
        <authorList>
            <person name="Li R."/>
            <person name="Bekaert M."/>
        </authorList>
    </citation>
    <scope>NUCLEOTIDE SEQUENCE [LARGE SCALE GENOMIC DNA]</scope>
    <source>
        <strain evidence="6">wild</strain>
    </source>
</reference>
<dbReference type="Gene3D" id="2.60.120.40">
    <property type="match status" value="1"/>
</dbReference>
<sequence>MKLEELKWIPNTVLVQQHGINALKRSSQRMTTRRENADEKPEKTQHPLFTIRNGTKHDSILLDIFEKRVADNERRKLVETNTGIVVSLAKNRNLQNVVENQQNKISKLGGIVQKQERMGKDENQYRNRSSRLLVGGTQSPTETNDVAFYAFVSKTEAISPHHTLIFDHVETNIGQAYNQQSGAFTVPISGVYIFSYTVFPSGAGSYASVELAVNSISRGAIFIDSSSGDPDYTGCTGFAVLALKQGDVCFVRVHSTHHAVGRIGSDSVMRSSFSGVKV</sequence>
<keyword evidence="6" id="KW-1185">Reference proteome</keyword>
<dbReference type="OrthoDB" id="6149266at2759"/>
<protein>
    <recommendedName>
        <fullName evidence="4">C1q domain-containing protein</fullName>
    </recommendedName>
</protein>
<dbReference type="AlphaFoldDB" id="A0A6J8DMG3"/>
<feature type="domain" description="C1q" evidence="4">
    <location>
        <begin position="141"/>
        <end position="278"/>
    </location>
</feature>
<dbReference type="InterPro" id="IPR008983">
    <property type="entry name" value="Tumour_necrosis_fac-like_dom"/>
</dbReference>
<dbReference type="GO" id="GO:0005576">
    <property type="term" value="C:extracellular region"/>
    <property type="evidence" value="ECO:0007669"/>
    <property type="project" value="UniProtKB-SubCell"/>
</dbReference>